<keyword evidence="2" id="KW-0548">Nucleotidyltransferase</keyword>
<keyword evidence="3" id="KW-1185">Reference proteome</keyword>
<dbReference type="AlphaFoldDB" id="A0AB34FAD4"/>
<evidence type="ECO:0000313" key="3">
    <source>
        <dbReference type="Proteomes" id="UP001163105"/>
    </source>
</evidence>
<sequence>MVRVAKDSFPKLEQVHLTLTADQLKRAEAEIRETGTTSDRDVSLLMRRKIQALSIWTEPLGGSSGRYDEIALSIMDPVSSAIFFTEKYPCSSTNERAGSLHLHGLLWLDGNVQLPSLIDDMANPDEGAYRASGPLRRFRLHECLDEDAGKAVRKERKPIQPIAEMMASSQTLTAAFDDESNFIAHCCQVHSHTFTCLKYSLKGLVEEGTDKHRRTACRFKAPWKLVEETGFTDDGLLRIRRNHPLVNRYNKSLAIGLRHNHDVSMILTRTKGLAMVYYITNYATKLDTPMWKRLALAADVARQLRESGSARCRATESSQRNHRHEAS</sequence>
<name>A0AB34FAD4_9HYPO</name>
<keyword evidence="2" id="KW-0808">Transferase</keyword>
<evidence type="ECO:0000313" key="2">
    <source>
        <dbReference type="EMBL" id="KAJ6436030.1"/>
    </source>
</evidence>
<gene>
    <name evidence="2" type="ORF">O9K51_11450</name>
</gene>
<dbReference type="EMBL" id="JAQHRD010000040">
    <property type="protein sequence ID" value="KAJ6436030.1"/>
    <property type="molecule type" value="Genomic_DNA"/>
</dbReference>
<organism evidence="2 3">
    <name type="scientific">Purpureocillium lavendulum</name>
    <dbReference type="NCBI Taxonomy" id="1247861"/>
    <lineage>
        <taxon>Eukaryota</taxon>
        <taxon>Fungi</taxon>
        <taxon>Dikarya</taxon>
        <taxon>Ascomycota</taxon>
        <taxon>Pezizomycotina</taxon>
        <taxon>Sordariomycetes</taxon>
        <taxon>Hypocreomycetidae</taxon>
        <taxon>Hypocreales</taxon>
        <taxon>Ophiocordycipitaceae</taxon>
        <taxon>Purpureocillium</taxon>
    </lineage>
</organism>
<feature type="region of interest" description="Disordered" evidence="1">
    <location>
        <begin position="308"/>
        <end position="327"/>
    </location>
</feature>
<keyword evidence="2" id="KW-0695">RNA-directed DNA polymerase</keyword>
<comment type="caution">
    <text evidence="2">The sequence shown here is derived from an EMBL/GenBank/DDBJ whole genome shotgun (WGS) entry which is preliminary data.</text>
</comment>
<proteinExistence type="predicted"/>
<protein>
    <submittedName>
        <fullName evidence="2">Reverse transcriptase</fullName>
    </submittedName>
</protein>
<dbReference type="Proteomes" id="UP001163105">
    <property type="component" value="Unassembled WGS sequence"/>
</dbReference>
<evidence type="ECO:0000256" key="1">
    <source>
        <dbReference type="SAM" id="MobiDB-lite"/>
    </source>
</evidence>
<accession>A0AB34FAD4</accession>
<dbReference type="GO" id="GO:0003964">
    <property type="term" value="F:RNA-directed DNA polymerase activity"/>
    <property type="evidence" value="ECO:0007669"/>
    <property type="project" value="UniProtKB-KW"/>
</dbReference>
<reference evidence="2" key="1">
    <citation type="submission" date="2023-01" db="EMBL/GenBank/DDBJ databases">
        <title>The growth and conidiation of Purpureocillium lavendulum are regulated by nitrogen source and histone H3K14 acetylation.</title>
        <authorList>
            <person name="Tang P."/>
            <person name="Han J."/>
            <person name="Zhang C."/>
            <person name="Tang P."/>
            <person name="Qi F."/>
            <person name="Zhang K."/>
            <person name="Liang L."/>
        </authorList>
    </citation>
    <scope>NUCLEOTIDE SEQUENCE</scope>
    <source>
        <strain evidence="2">YMF1.00683</strain>
    </source>
</reference>